<organism evidence="1">
    <name type="scientific">marine sediment metagenome</name>
    <dbReference type="NCBI Taxonomy" id="412755"/>
    <lineage>
        <taxon>unclassified sequences</taxon>
        <taxon>metagenomes</taxon>
        <taxon>ecological metagenomes</taxon>
    </lineage>
</organism>
<proteinExistence type="predicted"/>
<dbReference type="AlphaFoldDB" id="A0A0F9NY87"/>
<dbReference type="EMBL" id="LAZR01002882">
    <property type="protein sequence ID" value="KKN24455.1"/>
    <property type="molecule type" value="Genomic_DNA"/>
</dbReference>
<name>A0A0F9NY87_9ZZZZ</name>
<sequence length="57" mass="6787">MAQSEVNIEMRTTWILLIIKLCNLLKSKRLFKMLNNAIFARIYVNGKLSRELRLHIK</sequence>
<protein>
    <submittedName>
        <fullName evidence="1">Uncharacterized protein</fullName>
    </submittedName>
</protein>
<gene>
    <name evidence="1" type="ORF">LCGC14_0894800</name>
</gene>
<accession>A0A0F9NY87</accession>
<comment type="caution">
    <text evidence="1">The sequence shown here is derived from an EMBL/GenBank/DDBJ whole genome shotgun (WGS) entry which is preliminary data.</text>
</comment>
<evidence type="ECO:0000313" key="1">
    <source>
        <dbReference type="EMBL" id="KKN24455.1"/>
    </source>
</evidence>
<reference evidence="1" key="1">
    <citation type="journal article" date="2015" name="Nature">
        <title>Complex archaea that bridge the gap between prokaryotes and eukaryotes.</title>
        <authorList>
            <person name="Spang A."/>
            <person name="Saw J.H."/>
            <person name="Jorgensen S.L."/>
            <person name="Zaremba-Niedzwiedzka K."/>
            <person name="Martijn J."/>
            <person name="Lind A.E."/>
            <person name="van Eijk R."/>
            <person name="Schleper C."/>
            <person name="Guy L."/>
            <person name="Ettema T.J."/>
        </authorList>
    </citation>
    <scope>NUCLEOTIDE SEQUENCE</scope>
</reference>